<feature type="compositionally biased region" description="Basic residues" evidence="1">
    <location>
        <begin position="1017"/>
        <end position="1031"/>
    </location>
</feature>
<feature type="compositionally biased region" description="Basic residues" evidence="1">
    <location>
        <begin position="18"/>
        <end position="33"/>
    </location>
</feature>
<protein>
    <recommendedName>
        <fullName evidence="4">F-box domain-containing protein</fullName>
    </recommendedName>
</protein>
<dbReference type="Proteomes" id="UP001530400">
    <property type="component" value="Unassembled WGS sequence"/>
</dbReference>
<dbReference type="SUPFAM" id="SSF81383">
    <property type="entry name" value="F-box domain"/>
    <property type="match status" value="1"/>
</dbReference>
<dbReference type="InterPro" id="IPR036047">
    <property type="entry name" value="F-box-like_dom_sf"/>
</dbReference>
<feature type="region of interest" description="Disordered" evidence="1">
    <location>
        <begin position="17"/>
        <end position="42"/>
    </location>
</feature>
<keyword evidence="3" id="KW-1185">Reference proteome</keyword>
<dbReference type="EMBL" id="JALLPJ020000849">
    <property type="protein sequence ID" value="KAL3781350.1"/>
    <property type="molecule type" value="Genomic_DNA"/>
</dbReference>
<reference evidence="2 3" key="1">
    <citation type="submission" date="2024-10" db="EMBL/GenBank/DDBJ databases">
        <title>Updated reference genomes for cyclostephanoid diatoms.</title>
        <authorList>
            <person name="Roberts W.R."/>
            <person name="Alverson A.J."/>
        </authorList>
    </citation>
    <scope>NUCLEOTIDE SEQUENCE [LARGE SCALE GENOMIC DNA]</scope>
    <source>
        <strain evidence="2 3">AJA010-31</strain>
    </source>
</reference>
<feature type="region of interest" description="Disordered" evidence="1">
    <location>
        <begin position="1010"/>
        <end position="1045"/>
    </location>
</feature>
<proteinExistence type="predicted"/>
<accession>A0ABD3P4C8</accession>
<evidence type="ECO:0008006" key="4">
    <source>
        <dbReference type="Google" id="ProtNLM"/>
    </source>
</evidence>
<feature type="region of interest" description="Disordered" evidence="1">
    <location>
        <begin position="94"/>
        <end position="144"/>
    </location>
</feature>
<feature type="region of interest" description="Disordered" evidence="1">
    <location>
        <begin position="295"/>
        <end position="328"/>
    </location>
</feature>
<dbReference type="Gene3D" id="1.20.1280.50">
    <property type="match status" value="1"/>
</dbReference>
<gene>
    <name evidence="2" type="ORF">ACHAWO_010738</name>
</gene>
<evidence type="ECO:0000313" key="2">
    <source>
        <dbReference type="EMBL" id="KAL3781350.1"/>
    </source>
</evidence>
<organism evidence="2 3">
    <name type="scientific">Cyclotella atomus</name>
    <dbReference type="NCBI Taxonomy" id="382360"/>
    <lineage>
        <taxon>Eukaryota</taxon>
        <taxon>Sar</taxon>
        <taxon>Stramenopiles</taxon>
        <taxon>Ochrophyta</taxon>
        <taxon>Bacillariophyta</taxon>
        <taxon>Coscinodiscophyceae</taxon>
        <taxon>Thalassiosirophycidae</taxon>
        <taxon>Stephanodiscales</taxon>
        <taxon>Stephanodiscaceae</taxon>
        <taxon>Cyclotella</taxon>
    </lineage>
</organism>
<dbReference type="AlphaFoldDB" id="A0ABD3P4C8"/>
<name>A0ABD3P4C8_9STRA</name>
<evidence type="ECO:0000313" key="3">
    <source>
        <dbReference type="Proteomes" id="UP001530400"/>
    </source>
</evidence>
<feature type="compositionally biased region" description="Basic residues" evidence="1">
    <location>
        <begin position="106"/>
        <end position="125"/>
    </location>
</feature>
<evidence type="ECO:0000256" key="1">
    <source>
        <dbReference type="SAM" id="MobiDB-lite"/>
    </source>
</evidence>
<sequence>MVRGNWQRRVERTEALRSARKLQQHRRRSKRRSTSIGGDTDRESSYRLLEEWMEDKAGNILLDSYGGEVTLDVWTDVRPARRREYLQLDESKPGFVDDEEEEGRNRSKKKDRGGFQKKGKLHPNAKNKVDKGPMMSSSTTKEEKNPLLCPQEFYFGREKCPAASAKQKRGGGRGRSNSIGDEEVSCHLCHYHQFPKVKNTTKSSWVVSNTVGQNTAPLTLAQVVNGKFMQHKLLNERIPVAMPVHVREAVLQWAFDAAVTSNGLVDNNDDVVGESVKGGSLGMMYHSRVYVQSDEVDDDNNGNEGSDDNSANEEDGSHEDSEDDSEDDMENYAVLQSLQQLLDDETLSPVNVIYVSIQGVLLYDAFRGGLLHSDATERYLLHGESFDANFGKPNEIINDGSKCLHEQLTHHILEDILSFLNDESTAVLPQVCRAWRDEVGTRSPQLWKMLLMRRNWLSTADTNGENTTTDPHGEVMTNECRHYKEAFISHYLAVRDVQAISNACNFLQSGGGGGGGGGRNAKQKDGIEYAVQSFKATKGSPIFDSSNDRGRCTVKVWPSYKNPRALAAYSGDCTLRLFEAVQGSASGRMICRQIVCVRASPPSVSRKKNKCELVAMDLDDSVVACLVNEINDASDADDDIFEADALITPWITVIPCEELICAGNEGILGEECLHSFDVRASILDYIMGGSSDNADIADLREEIFRFLSVVDNGTSDVLISVTPQLVACGKGNYLFHASISIPGYSLMPNMPPEDFEESELEMFGAAATIVFPSSEDMLFVISTQRGGAIIRSKRMLDGCDGLFASRPFRRRLHENEPPALCTNLVIQSGNTLKLHRLILGRDGIPNIENLYVMSGEADENTCVDVTATQVLYGTRQNGAVVNILEIESRNVWSTPRLQDASLQNIKLIHDEYLMAIFRSQNPAGDEEDEAIDGHWFGPADTSLRAFVYHIPSRRCMHECPIPNLQLSFDSHDDVIAASASTLGFVIAGKSARKVARETDDADRLNEEAVLCPNGKNPKGKKKRLAAKTAKKDKKDGFARGMSMRG</sequence>
<comment type="caution">
    <text evidence="2">The sequence shown here is derived from an EMBL/GenBank/DDBJ whole genome shotgun (WGS) entry which is preliminary data.</text>
</comment>